<organism evidence="1 2">
    <name type="scientific">Sandaracinus amylolyticus</name>
    <dbReference type="NCBI Taxonomy" id="927083"/>
    <lineage>
        <taxon>Bacteria</taxon>
        <taxon>Pseudomonadati</taxon>
        <taxon>Myxococcota</taxon>
        <taxon>Polyangia</taxon>
        <taxon>Polyangiales</taxon>
        <taxon>Sandaracinaceae</taxon>
        <taxon>Sandaracinus</taxon>
    </lineage>
</organism>
<dbReference type="AlphaFoldDB" id="A0A0F6W0A9"/>
<evidence type="ECO:0000313" key="1">
    <source>
        <dbReference type="EMBL" id="AKF04021.1"/>
    </source>
</evidence>
<dbReference type="EMBL" id="CP011125">
    <property type="protein sequence ID" value="AKF04021.1"/>
    <property type="molecule type" value="Genomic_DNA"/>
</dbReference>
<name>A0A0F6W0A9_9BACT</name>
<accession>A0A0F6W0A9</accession>
<dbReference type="Proteomes" id="UP000034883">
    <property type="component" value="Chromosome"/>
</dbReference>
<evidence type="ECO:0000313" key="2">
    <source>
        <dbReference type="Proteomes" id="UP000034883"/>
    </source>
</evidence>
<keyword evidence="2" id="KW-1185">Reference proteome</keyword>
<sequence length="101" mass="11292">MERLLEIQGEIDHAARQLLSGRRAEARLEDLLDDIDRTLVDLARTARHVDSPALREAIDATCRAHARWSCARLGSEEERSAAAVYLESVDALAKAAERRRA</sequence>
<proteinExistence type="predicted"/>
<reference evidence="1 2" key="1">
    <citation type="submission" date="2015-03" db="EMBL/GenBank/DDBJ databases">
        <title>Genome assembly of Sandaracinus amylolyticus DSM 53668.</title>
        <authorList>
            <person name="Sharma G."/>
            <person name="Subramanian S."/>
        </authorList>
    </citation>
    <scope>NUCLEOTIDE SEQUENCE [LARGE SCALE GENOMIC DNA]</scope>
    <source>
        <strain evidence="1 2">DSM 53668</strain>
    </source>
</reference>
<protein>
    <submittedName>
        <fullName evidence="1">Uncharacterized protein</fullName>
    </submittedName>
</protein>
<dbReference type="KEGG" id="samy:DB32_001170"/>
<gene>
    <name evidence="1" type="ORF">DB32_001170</name>
</gene>